<proteinExistence type="predicted"/>
<dbReference type="RefSeq" id="WP_011746151.1">
    <property type="nucleotide sequence ID" value="NC_008639.1"/>
</dbReference>
<protein>
    <recommendedName>
        <fullName evidence="2">SbsA Ig-like domain-containing protein</fullName>
    </recommendedName>
</protein>
<evidence type="ECO:0000259" key="2">
    <source>
        <dbReference type="Pfam" id="PF13205"/>
    </source>
</evidence>
<dbReference type="SUPFAM" id="SSF49452">
    <property type="entry name" value="Starch-binding domain-like"/>
    <property type="match status" value="1"/>
</dbReference>
<name>A1BIY9_CHLPD</name>
<evidence type="ECO:0000256" key="1">
    <source>
        <dbReference type="ARBA" id="ARBA00022729"/>
    </source>
</evidence>
<dbReference type="OrthoDB" id="9809989at2"/>
<accession>A1BIY9</accession>
<dbReference type="EMBL" id="CP000492">
    <property type="protein sequence ID" value="ABL66366.1"/>
    <property type="molecule type" value="Genomic_DNA"/>
</dbReference>
<dbReference type="HOGENOM" id="CLU_743635_0_0_10"/>
<reference evidence="3 4" key="1">
    <citation type="submission" date="2006-12" db="EMBL/GenBank/DDBJ databases">
        <title>Complete sequence of Chlorobium phaeobacteroides DSM 266.</title>
        <authorList>
            <consortium name="US DOE Joint Genome Institute"/>
            <person name="Copeland A."/>
            <person name="Lucas S."/>
            <person name="Lapidus A."/>
            <person name="Barry K."/>
            <person name="Detter J.C."/>
            <person name="Glavina del Rio T."/>
            <person name="Hammon N."/>
            <person name="Israni S."/>
            <person name="Pitluck S."/>
            <person name="Goltsman E."/>
            <person name="Schmutz J."/>
            <person name="Larimer F."/>
            <person name="Land M."/>
            <person name="Hauser L."/>
            <person name="Mikhailova N."/>
            <person name="Li T."/>
            <person name="Overmann J."/>
            <person name="Bryant D.A."/>
            <person name="Richardson P."/>
        </authorList>
    </citation>
    <scope>NUCLEOTIDE SEQUENCE [LARGE SCALE GENOMIC DNA]</scope>
    <source>
        <strain evidence="3 4">DSM 266</strain>
    </source>
</reference>
<feature type="domain" description="SbsA Ig-like" evidence="2">
    <location>
        <begin position="11"/>
        <end position="109"/>
    </location>
</feature>
<keyword evidence="1" id="KW-0732">Signal</keyword>
<dbReference type="AlphaFoldDB" id="A1BIY9"/>
<gene>
    <name evidence="3" type="ordered locus">Cpha266_2378</name>
</gene>
<dbReference type="eggNOG" id="COG2372">
    <property type="taxonomic scope" value="Bacteria"/>
</dbReference>
<dbReference type="STRING" id="290317.Cpha266_2378"/>
<sequence>MDRPPSGGPVDAAPLQVIFSDPLTGATKTSPKIIRLSFTHAIALKELQKSIFFTPRISNYDIFVHGREAEIRIYEPLQDDRTYSVMIRRQLSDYRGATLSTPWTLSFATGPVIDNGSLSGRVFNADLSPAENALIMLYRKAASGTDPDYVVQTDQTGAFRLDHIRTGLYRLIAVHDRNLNLHFDPATEETAIPGSEFVAAGTSSLLMRFAPQKDAKPALFADTEKNRTEETGTIKGSCLADARWLIIEAKALNSSKVWRITAAPTQKGLFRFTFASLPEGDYTISAFIPSGNRKPDAHITWSPGKLDPFTPSDPFGLYPKAVHVRPGWDAETIDFTISAPDR</sequence>
<dbReference type="Pfam" id="PF13205">
    <property type="entry name" value="Big_5"/>
    <property type="match status" value="1"/>
</dbReference>
<dbReference type="Proteomes" id="UP000008701">
    <property type="component" value="Chromosome"/>
</dbReference>
<evidence type="ECO:0000313" key="3">
    <source>
        <dbReference type="EMBL" id="ABL66366.1"/>
    </source>
</evidence>
<evidence type="ECO:0000313" key="4">
    <source>
        <dbReference type="Proteomes" id="UP000008701"/>
    </source>
</evidence>
<dbReference type="InterPro" id="IPR013784">
    <property type="entry name" value="Carb-bd-like_fold"/>
</dbReference>
<organism evidence="3 4">
    <name type="scientific">Chlorobium phaeobacteroides (strain DSM 266 / SMG 266 / 2430)</name>
    <dbReference type="NCBI Taxonomy" id="290317"/>
    <lineage>
        <taxon>Bacteria</taxon>
        <taxon>Pseudomonadati</taxon>
        <taxon>Chlorobiota</taxon>
        <taxon>Chlorobiia</taxon>
        <taxon>Chlorobiales</taxon>
        <taxon>Chlorobiaceae</taxon>
        <taxon>Chlorobium/Pelodictyon group</taxon>
        <taxon>Chlorobium</taxon>
    </lineage>
</organism>
<dbReference type="KEGG" id="cph:Cpha266_2378"/>
<keyword evidence="4" id="KW-1185">Reference proteome</keyword>
<dbReference type="GO" id="GO:0030246">
    <property type="term" value="F:carbohydrate binding"/>
    <property type="evidence" value="ECO:0007669"/>
    <property type="project" value="InterPro"/>
</dbReference>
<dbReference type="InterPro" id="IPR032812">
    <property type="entry name" value="SbsA_Ig"/>
</dbReference>